<dbReference type="InParanoid" id="A0A0Q3S7S2"/>
<gene>
    <name evidence="2" type="ORF">BRADI_1g58849v3</name>
</gene>
<feature type="compositionally biased region" description="Low complexity" evidence="1">
    <location>
        <begin position="58"/>
        <end position="68"/>
    </location>
</feature>
<protein>
    <submittedName>
        <fullName evidence="2 3">Uncharacterized protein</fullName>
    </submittedName>
</protein>
<feature type="region of interest" description="Disordered" evidence="1">
    <location>
        <begin position="32"/>
        <end position="80"/>
    </location>
</feature>
<reference evidence="3" key="3">
    <citation type="submission" date="2018-08" db="UniProtKB">
        <authorList>
            <consortium name="EnsemblPlants"/>
        </authorList>
    </citation>
    <scope>IDENTIFICATION</scope>
    <source>
        <strain evidence="3">cv. Bd21</strain>
    </source>
</reference>
<proteinExistence type="predicted"/>
<sequence>MEKLVNQLQQLLDLPLMEIALAHTVFTAKFPSPPILQKKNSRLSPPRPRLPPSPPLAPSARVGASTAAPAPPSLRPRSGEELLAALPISPGSATSASHGPGSAAGALLVAPLSMAPYLFGCCTRWTTLRLVVSLNLK</sequence>
<evidence type="ECO:0000313" key="3">
    <source>
        <dbReference type="EnsemblPlants" id="KQK21114"/>
    </source>
</evidence>
<name>A0A0Q3S7S2_BRADI</name>
<dbReference type="Gramene" id="KQK21114">
    <property type="protein sequence ID" value="KQK21114"/>
    <property type="gene ID" value="BRADI_1g58849v3"/>
</dbReference>
<dbReference type="EMBL" id="CM000880">
    <property type="protein sequence ID" value="KQK21114.2"/>
    <property type="molecule type" value="Genomic_DNA"/>
</dbReference>
<reference evidence="2" key="2">
    <citation type="submission" date="2017-06" db="EMBL/GenBank/DDBJ databases">
        <title>WGS assembly of Brachypodium distachyon.</title>
        <authorList>
            <consortium name="The International Brachypodium Initiative"/>
            <person name="Lucas S."/>
            <person name="Harmon-Smith M."/>
            <person name="Lail K."/>
            <person name="Tice H."/>
            <person name="Grimwood J."/>
            <person name="Bruce D."/>
            <person name="Barry K."/>
            <person name="Shu S."/>
            <person name="Lindquist E."/>
            <person name="Wang M."/>
            <person name="Pitluck S."/>
            <person name="Vogel J.P."/>
            <person name="Garvin D.F."/>
            <person name="Mockler T.C."/>
            <person name="Schmutz J."/>
            <person name="Rokhsar D."/>
            <person name="Bevan M.W."/>
        </authorList>
    </citation>
    <scope>NUCLEOTIDE SEQUENCE</scope>
    <source>
        <strain evidence="2">Bd21</strain>
    </source>
</reference>
<accession>A0A0Q3S7S2</accession>
<feature type="compositionally biased region" description="Pro residues" evidence="1">
    <location>
        <begin position="45"/>
        <end position="57"/>
    </location>
</feature>
<keyword evidence="4" id="KW-1185">Reference proteome</keyword>
<organism evidence="2">
    <name type="scientific">Brachypodium distachyon</name>
    <name type="common">Purple false brome</name>
    <name type="synonym">Trachynia distachya</name>
    <dbReference type="NCBI Taxonomy" id="15368"/>
    <lineage>
        <taxon>Eukaryota</taxon>
        <taxon>Viridiplantae</taxon>
        <taxon>Streptophyta</taxon>
        <taxon>Embryophyta</taxon>
        <taxon>Tracheophyta</taxon>
        <taxon>Spermatophyta</taxon>
        <taxon>Magnoliopsida</taxon>
        <taxon>Liliopsida</taxon>
        <taxon>Poales</taxon>
        <taxon>Poaceae</taxon>
        <taxon>BOP clade</taxon>
        <taxon>Pooideae</taxon>
        <taxon>Stipodae</taxon>
        <taxon>Brachypodieae</taxon>
        <taxon>Brachypodium</taxon>
    </lineage>
</organism>
<reference evidence="2 3" key="1">
    <citation type="journal article" date="2010" name="Nature">
        <title>Genome sequencing and analysis of the model grass Brachypodium distachyon.</title>
        <authorList>
            <consortium name="International Brachypodium Initiative"/>
        </authorList>
    </citation>
    <scope>NUCLEOTIDE SEQUENCE [LARGE SCALE GENOMIC DNA]</scope>
    <source>
        <strain evidence="2 3">Bd21</strain>
    </source>
</reference>
<evidence type="ECO:0000256" key="1">
    <source>
        <dbReference type="SAM" id="MobiDB-lite"/>
    </source>
</evidence>
<evidence type="ECO:0000313" key="2">
    <source>
        <dbReference type="EMBL" id="KQK21114.2"/>
    </source>
</evidence>
<evidence type="ECO:0000313" key="4">
    <source>
        <dbReference type="Proteomes" id="UP000008810"/>
    </source>
</evidence>
<dbReference type="Proteomes" id="UP000008810">
    <property type="component" value="Chromosome 1"/>
</dbReference>
<dbReference type="EnsemblPlants" id="KQK21114">
    <property type="protein sequence ID" value="KQK21114"/>
    <property type="gene ID" value="BRADI_1g58849v3"/>
</dbReference>
<dbReference type="AlphaFoldDB" id="A0A0Q3S7S2"/>